<dbReference type="RefSeq" id="XP_008619483.1">
    <property type="nucleotide sequence ID" value="XM_008621261.1"/>
</dbReference>
<evidence type="ECO:0000313" key="2">
    <source>
        <dbReference type="Proteomes" id="UP000030762"/>
    </source>
</evidence>
<reference evidence="1 2" key="1">
    <citation type="submission" date="2012-04" db="EMBL/GenBank/DDBJ databases">
        <title>The Genome Sequence of Saprolegnia declina VS20.</title>
        <authorList>
            <consortium name="The Broad Institute Genome Sequencing Platform"/>
            <person name="Russ C."/>
            <person name="Nusbaum C."/>
            <person name="Tyler B."/>
            <person name="van West P."/>
            <person name="Dieguez-Uribeondo J."/>
            <person name="de Bruijn I."/>
            <person name="Tripathy S."/>
            <person name="Jiang R."/>
            <person name="Young S.K."/>
            <person name="Zeng Q."/>
            <person name="Gargeya S."/>
            <person name="Fitzgerald M."/>
            <person name="Haas B."/>
            <person name="Abouelleil A."/>
            <person name="Alvarado L."/>
            <person name="Arachchi H.M."/>
            <person name="Berlin A."/>
            <person name="Chapman S.B."/>
            <person name="Goldberg J."/>
            <person name="Griggs A."/>
            <person name="Gujja S."/>
            <person name="Hansen M."/>
            <person name="Howarth C."/>
            <person name="Imamovic A."/>
            <person name="Larimer J."/>
            <person name="McCowen C."/>
            <person name="Montmayeur A."/>
            <person name="Murphy C."/>
            <person name="Neiman D."/>
            <person name="Pearson M."/>
            <person name="Priest M."/>
            <person name="Roberts A."/>
            <person name="Saif S."/>
            <person name="Shea T."/>
            <person name="Sisk P."/>
            <person name="Sykes S."/>
            <person name="Wortman J."/>
            <person name="Nusbaum C."/>
            <person name="Birren B."/>
        </authorList>
    </citation>
    <scope>NUCLEOTIDE SEQUENCE [LARGE SCALE GENOMIC DNA]</scope>
    <source>
        <strain evidence="1 2">VS20</strain>
    </source>
</reference>
<organism evidence="1 2">
    <name type="scientific">Saprolegnia diclina (strain VS20)</name>
    <dbReference type="NCBI Taxonomy" id="1156394"/>
    <lineage>
        <taxon>Eukaryota</taxon>
        <taxon>Sar</taxon>
        <taxon>Stramenopiles</taxon>
        <taxon>Oomycota</taxon>
        <taxon>Saprolegniomycetes</taxon>
        <taxon>Saprolegniales</taxon>
        <taxon>Saprolegniaceae</taxon>
        <taxon>Saprolegnia</taxon>
    </lineage>
</organism>
<dbReference type="EMBL" id="JH767215">
    <property type="protein sequence ID" value="EQC27089.1"/>
    <property type="molecule type" value="Genomic_DNA"/>
</dbReference>
<evidence type="ECO:0000313" key="1">
    <source>
        <dbReference type="EMBL" id="EQC27089.1"/>
    </source>
</evidence>
<dbReference type="AlphaFoldDB" id="T0PNU9"/>
<protein>
    <submittedName>
        <fullName evidence="1">Uncharacterized protein</fullName>
    </submittedName>
</protein>
<keyword evidence="2" id="KW-1185">Reference proteome</keyword>
<name>T0PNU9_SAPDV</name>
<dbReference type="VEuPathDB" id="FungiDB:SDRG_15098"/>
<sequence>MSAKTEDERVLAANPNSTTKKKITCAKEDLSRSTSGTNCVREPEHLAYSSEPFSAALPHGVDSGAAAELDGCGLCLPPTTHLDKVVISITLRARTSQLMPALQLAPGSPLNGTISRFKRLFAPLSTTVVDSGLESRDTVDWRSIF</sequence>
<gene>
    <name evidence="1" type="ORF">SDRG_15098</name>
</gene>
<dbReference type="GeneID" id="19955825"/>
<proteinExistence type="predicted"/>
<dbReference type="Proteomes" id="UP000030762">
    <property type="component" value="Unassembled WGS sequence"/>
</dbReference>
<accession>T0PNU9</accession>
<dbReference type="InParanoid" id="T0PNU9"/>